<keyword evidence="19" id="KW-0325">Glycoprotein</keyword>
<dbReference type="PROSITE" id="PS51450">
    <property type="entry name" value="LRR"/>
    <property type="match status" value="1"/>
</dbReference>
<dbReference type="PANTHER" id="PTHR48056:SF29">
    <property type="entry name" value="RECEPTOR-LIKE PROTEIN KINASE HSL1"/>
    <property type="match status" value="1"/>
</dbReference>
<gene>
    <name evidence="25" type="ORF">ZIOFF_041110</name>
</gene>
<dbReference type="InterPro" id="IPR017441">
    <property type="entry name" value="Protein_kinase_ATP_BS"/>
</dbReference>
<evidence type="ECO:0000256" key="15">
    <source>
        <dbReference type="ARBA" id="ARBA00022840"/>
    </source>
</evidence>
<dbReference type="SMART" id="SM00369">
    <property type="entry name" value="LRR_TYP"/>
    <property type="match status" value="6"/>
</dbReference>
<dbReference type="Gene3D" id="3.80.10.10">
    <property type="entry name" value="Ribonuclease Inhibitor"/>
    <property type="match status" value="4"/>
</dbReference>
<protein>
    <recommendedName>
        <fullName evidence="4">non-specific serine/threonine protein kinase</fullName>
        <ecNumber evidence="4">2.7.11.1</ecNumber>
    </recommendedName>
</protein>
<keyword evidence="13 22" id="KW-0547">Nucleotide-binding</keyword>
<evidence type="ECO:0000256" key="4">
    <source>
        <dbReference type="ARBA" id="ARBA00012513"/>
    </source>
</evidence>
<keyword evidence="18" id="KW-0675">Receptor</keyword>
<evidence type="ECO:0000256" key="21">
    <source>
        <dbReference type="ARBA" id="ARBA00048679"/>
    </source>
</evidence>
<dbReference type="InterPro" id="IPR032675">
    <property type="entry name" value="LRR_dom_sf"/>
</dbReference>
<evidence type="ECO:0000256" key="8">
    <source>
        <dbReference type="ARBA" id="ARBA00022614"/>
    </source>
</evidence>
<dbReference type="Pfam" id="PF00069">
    <property type="entry name" value="Pkinase"/>
    <property type="match status" value="1"/>
</dbReference>
<comment type="catalytic activity">
    <reaction evidence="20">
        <text>L-threonyl-[protein] + ATP = O-phospho-L-threonyl-[protein] + ADP + H(+)</text>
        <dbReference type="Rhea" id="RHEA:46608"/>
        <dbReference type="Rhea" id="RHEA-COMP:11060"/>
        <dbReference type="Rhea" id="RHEA-COMP:11605"/>
        <dbReference type="ChEBI" id="CHEBI:15378"/>
        <dbReference type="ChEBI" id="CHEBI:30013"/>
        <dbReference type="ChEBI" id="CHEBI:30616"/>
        <dbReference type="ChEBI" id="CHEBI:61977"/>
        <dbReference type="ChEBI" id="CHEBI:456216"/>
        <dbReference type="EC" id="2.7.11.1"/>
    </reaction>
</comment>
<keyword evidence="15 22" id="KW-0067">ATP-binding</keyword>
<dbReference type="InterPro" id="IPR003591">
    <property type="entry name" value="Leu-rich_rpt_typical-subtyp"/>
</dbReference>
<evidence type="ECO:0000256" key="20">
    <source>
        <dbReference type="ARBA" id="ARBA00047899"/>
    </source>
</evidence>
<proteinExistence type="inferred from homology"/>
<evidence type="ECO:0000256" key="3">
    <source>
        <dbReference type="ARBA" id="ARBA00008684"/>
    </source>
</evidence>
<keyword evidence="26" id="KW-1185">Reference proteome</keyword>
<keyword evidence="7" id="KW-0597">Phosphoprotein</keyword>
<dbReference type="InterPro" id="IPR008271">
    <property type="entry name" value="Ser/Thr_kinase_AS"/>
</dbReference>
<evidence type="ECO:0000256" key="23">
    <source>
        <dbReference type="SAM" id="Phobius"/>
    </source>
</evidence>
<keyword evidence="9" id="KW-0808">Transferase</keyword>
<dbReference type="GO" id="GO:0005886">
    <property type="term" value="C:plasma membrane"/>
    <property type="evidence" value="ECO:0007669"/>
    <property type="project" value="UniProtKB-SubCell"/>
</dbReference>
<feature type="domain" description="Protein kinase" evidence="24">
    <location>
        <begin position="1"/>
        <end position="108"/>
    </location>
</feature>
<evidence type="ECO:0000313" key="26">
    <source>
        <dbReference type="Proteomes" id="UP000734854"/>
    </source>
</evidence>
<keyword evidence="11" id="KW-0732">Signal</keyword>
<dbReference type="EC" id="2.7.11.1" evidence="4"/>
<keyword evidence="5" id="KW-1003">Cell membrane</keyword>
<dbReference type="PANTHER" id="PTHR48056">
    <property type="entry name" value="LRR RECEPTOR-LIKE SERINE/THREONINE-PROTEIN KINASE-RELATED"/>
    <property type="match status" value="1"/>
</dbReference>
<dbReference type="FunFam" id="1.10.510.10:FF:000417">
    <property type="entry name" value="Leucine-rich repeat receptor-like protein kinase"/>
    <property type="match status" value="1"/>
</dbReference>
<dbReference type="Pfam" id="PF08263">
    <property type="entry name" value="LRRNT_2"/>
    <property type="match status" value="1"/>
</dbReference>
<evidence type="ECO:0000256" key="10">
    <source>
        <dbReference type="ARBA" id="ARBA00022692"/>
    </source>
</evidence>
<evidence type="ECO:0000256" key="9">
    <source>
        <dbReference type="ARBA" id="ARBA00022679"/>
    </source>
</evidence>
<evidence type="ECO:0000256" key="7">
    <source>
        <dbReference type="ARBA" id="ARBA00022553"/>
    </source>
</evidence>
<dbReference type="Gene3D" id="3.30.200.20">
    <property type="entry name" value="Phosphorylase Kinase, domain 1"/>
    <property type="match status" value="1"/>
</dbReference>
<dbReference type="PROSITE" id="PS00108">
    <property type="entry name" value="PROTEIN_KINASE_ST"/>
    <property type="match status" value="1"/>
</dbReference>
<evidence type="ECO:0000256" key="5">
    <source>
        <dbReference type="ARBA" id="ARBA00022475"/>
    </source>
</evidence>
<comment type="similarity">
    <text evidence="3">Belongs to the protein kinase superfamily. Ser/Thr protein kinase family.</text>
</comment>
<evidence type="ECO:0000256" key="18">
    <source>
        <dbReference type="ARBA" id="ARBA00023170"/>
    </source>
</evidence>
<comment type="caution">
    <text evidence="25">The sequence shown here is derived from an EMBL/GenBank/DDBJ whole genome shotgun (WGS) entry which is preliminary data.</text>
</comment>
<dbReference type="Pfam" id="PF13855">
    <property type="entry name" value="LRR_8"/>
    <property type="match status" value="4"/>
</dbReference>
<keyword evidence="17 23" id="KW-0472">Membrane</keyword>
<evidence type="ECO:0000256" key="14">
    <source>
        <dbReference type="ARBA" id="ARBA00022777"/>
    </source>
</evidence>
<keyword evidence="10 23" id="KW-0812">Transmembrane</keyword>
<dbReference type="SMART" id="SM00220">
    <property type="entry name" value="S_TKc"/>
    <property type="match status" value="1"/>
</dbReference>
<dbReference type="FunFam" id="3.80.10.10:FF:000233">
    <property type="entry name" value="Leucine-rich repeat receptor-like protein kinase TDR"/>
    <property type="match status" value="1"/>
</dbReference>
<dbReference type="InterPro" id="IPR013210">
    <property type="entry name" value="LRR_N_plant-typ"/>
</dbReference>
<evidence type="ECO:0000259" key="24">
    <source>
        <dbReference type="PROSITE" id="PS50011"/>
    </source>
</evidence>
<evidence type="ECO:0000256" key="16">
    <source>
        <dbReference type="ARBA" id="ARBA00022989"/>
    </source>
</evidence>
<dbReference type="FunFam" id="3.80.10.10:FF:000077">
    <property type="entry name" value="LRR receptor-like serine/threonine-protein kinase ERL1"/>
    <property type="match status" value="1"/>
</dbReference>
<accession>A0A8J5GDB1</accession>
<comment type="catalytic activity">
    <reaction evidence="21">
        <text>L-seryl-[protein] + ATP = O-phospho-L-seryl-[protein] + ADP + H(+)</text>
        <dbReference type="Rhea" id="RHEA:17989"/>
        <dbReference type="Rhea" id="RHEA-COMP:9863"/>
        <dbReference type="Rhea" id="RHEA-COMP:11604"/>
        <dbReference type="ChEBI" id="CHEBI:15378"/>
        <dbReference type="ChEBI" id="CHEBI:29999"/>
        <dbReference type="ChEBI" id="CHEBI:30616"/>
        <dbReference type="ChEBI" id="CHEBI:83421"/>
        <dbReference type="ChEBI" id="CHEBI:456216"/>
        <dbReference type="EC" id="2.7.11.1"/>
    </reaction>
</comment>
<feature type="binding site" evidence="22">
    <location>
        <position position="858"/>
    </location>
    <ligand>
        <name>ATP</name>
        <dbReference type="ChEBI" id="CHEBI:30616"/>
    </ligand>
</feature>
<dbReference type="Proteomes" id="UP000734854">
    <property type="component" value="Unassembled WGS sequence"/>
</dbReference>
<dbReference type="EMBL" id="JACMSC010000011">
    <property type="protein sequence ID" value="KAG6501232.1"/>
    <property type="molecule type" value="Genomic_DNA"/>
</dbReference>
<dbReference type="Pfam" id="PF00560">
    <property type="entry name" value="LRR_1"/>
    <property type="match status" value="4"/>
</dbReference>
<evidence type="ECO:0000256" key="17">
    <source>
        <dbReference type="ARBA" id="ARBA00023136"/>
    </source>
</evidence>
<keyword evidence="14" id="KW-0418">Kinase</keyword>
<dbReference type="SUPFAM" id="SSF56112">
    <property type="entry name" value="Protein kinase-like (PK-like)"/>
    <property type="match status" value="2"/>
</dbReference>
<evidence type="ECO:0000256" key="19">
    <source>
        <dbReference type="ARBA" id="ARBA00023180"/>
    </source>
</evidence>
<feature type="transmembrane region" description="Helical" evidence="23">
    <location>
        <begin position="777"/>
        <end position="796"/>
    </location>
</feature>
<keyword evidence="6" id="KW-0723">Serine/threonine-protein kinase</keyword>
<feature type="domain" description="Protein kinase" evidence="24">
    <location>
        <begin position="827"/>
        <end position="1109"/>
    </location>
</feature>
<dbReference type="InterPro" id="IPR000719">
    <property type="entry name" value="Prot_kinase_dom"/>
</dbReference>
<dbReference type="PROSITE" id="PS50011">
    <property type="entry name" value="PROTEIN_KINASE_DOM"/>
    <property type="match status" value="2"/>
</dbReference>
<dbReference type="GO" id="GO:0004674">
    <property type="term" value="F:protein serine/threonine kinase activity"/>
    <property type="evidence" value="ECO:0007669"/>
    <property type="project" value="UniProtKB-KW"/>
</dbReference>
<dbReference type="GO" id="GO:0009791">
    <property type="term" value="P:post-embryonic development"/>
    <property type="evidence" value="ECO:0007669"/>
    <property type="project" value="UniProtKB-ARBA"/>
</dbReference>
<keyword evidence="8" id="KW-0433">Leucine-rich repeat</keyword>
<evidence type="ECO:0000256" key="2">
    <source>
        <dbReference type="ARBA" id="ARBA00004479"/>
    </source>
</evidence>
<dbReference type="SUPFAM" id="SSF52047">
    <property type="entry name" value="RNI-like"/>
    <property type="match status" value="2"/>
</dbReference>
<dbReference type="GO" id="GO:0005524">
    <property type="term" value="F:ATP binding"/>
    <property type="evidence" value="ECO:0007669"/>
    <property type="project" value="UniProtKB-UniRule"/>
</dbReference>
<sequence length="1154" mass="128852">MIKFCSIAECGYSWKITNKVDIYSFGVVLLELTTGREALDGDEHESLAGWAARHQKENGNVMELIDKDLSDDVDYLDDIATVLSLGIECTNRNPAFRPSMKDVLHDLMECHRRDPGQRKFNIRTLLQTKGWRLQNSSSVADEESGQSSEGCSLDKIRIALYTTTIAHADHQEQRILLRLRAHWSSTSALSSWSTSSPHCQWPGVQCDDGGFVNIISVPNMNITQSVPAFICDLNNLTHLDLTNNNIATGFPTGLYRCSNLQYLDLSQNYFVGGIPGDIDKLSFRLKHLDLSGNNFTGSIPQSIGRIKSLQFLHLDNNHLNGSFPAELGQLSMLQNLTLAYNHFASQRIPDEFGNMRSLKYIMMSEIQVTGEIPESFKNLKELEHLDLAMNLLNGSIPESIWSLEKLKRIYLFANKLSGEISSEIRATSLEEIDVSENNLNGSIPEGFGNLINLTKLFMYYNELSGKIPDGLAFLPKLYDIRLFGNQFTGVLPSELGKHSKLRNFEVSDNRMSGSLPEGLCAKGALNSVVVFNNNFSGELTVFLADECHTLSNIQLYNNSFSSMFPLKIWSTAVNLTTVLIHHNLLSGTLPDTLPRSLRRLEIQDNLFSGKIPSSTPELRVLKVSNNKFSGEIPTVLTGMSRLLNLLLDGNQISGSIPAGISALKSLTELNLKNNHLSGNIPPEIGLMPELKIIDLSWNMLSGPIPPEMGNLKLNSLNLSHNQLSGEIPLQLQNQAYEQSFSANPDLCSSKSIVNIKLCAHRTASIDNKSSQRLIRRFLVLGGFMVLMVIVIGILMCRWQPDVIHQQPWKLTSFQKVDFTEADIIGKLTVDNLIGKGGSGEVYRIDISNHTSMTVAVKKIWNTGKTDWKMEKAFEAEVKILGEIRHANIVKLLCCISNADSKLLVYEYMENGSLDQWLHQQRVRPDSEHNEPLNWPKRLGIAIDAAKGLCYMHHQCTAPVIHRDVKSSNILLDSECRAKIADFGLARMLLKAGEPESASAMGGTFGYMAPECGYSRKITNKVDIYSFGVVLLELTTGREALDGDEHENLAGWAARHQRENGSVMELIDKDLSEDVDYLDDIATVLSLGIECTSRNPVFRPSMKDVLHNLMECDRRDLGQRKFDISMLLQTKRWSLQRSSSVADEEYGHSHQMDAV</sequence>
<name>A0A8J5GDB1_ZINOF</name>
<comment type="subcellular location">
    <subcellularLocation>
        <location evidence="1">Cell membrane</location>
        <topology evidence="1">Single-pass membrane protein</topology>
    </subcellularLocation>
    <subcellularLocation>
        <location evidence="2">Membrane</location>
        <topology evidence="2">Single-pass type I membrane protein</topology>
    </subcellularLocation>
</comment>
<dbReference type="InterPro" id="IPR001611">
    <property type="entry name" value="Leu-rich_rpt"/>
</dbReference>
<evidence type="ECO:0000256" key="12">
    <source>
        <dbReference type="ARBA" id="ARBA00022737"/>
    </source>
</evidence>
<dbReference type="GO" id="GO:0033612">
    <property type="term" value="F:receptor serine/threonine kinase binding"/>
    <property type="evidence" value="ECO:0007669"/>
    <property type="project" value="TreeGrafter"/>
</dbReference>
<dbReference type="PROSITE" id="PS00107">
    <property type="entry name" value="PROTEIN_KINASE_ATP"/>
    <property type="match status" value="1"/>
</dbReference>
<dbReference type="FunFam" id="3.80.10.10:FF:000041">
    <property type="entry name" value="LRR receptor-like serine/threonine-protein kinase ERECTA"/>
    <property type="match status" value="1"/>
</dbReference>
<dbReference type="AlphaFoldDB" id="A0A8J5GDB1"/>
<keyword evidence="12" id="KW-0677">Repeat</keyword>
<dbReference type="Gene3D" id="1.10.510.10">
    <property type="entry name" value="Transferase(Phosphotransferase) domain 1"/>
    <property type="match status" value="2"/>
</dbReference>
<evidence type="ECO:0000256" key="11">
    <source>
        <dbReference type="ARBA" id="ARBA00022729"/>
    </source>
</evidence>
<evidence type="ECO:0000313" key="25">
    <source>
        <dbReference type="EMBL" id="KAG6501232.1"/>
    </source>
</evidence>
<dbReference type="InterPro" id="IPR011009">
    <property type="entry name" value="Kinase-like_dom_sf"/>
</dbReference>
<evidence type="ECO:0000256" key="13">
    <source>
        <dbReference type="ARBA" id="ARBA00022741"/>
    </source>
</evidence>
<evidence type="ECO:0000256" key="1">
    <source>
        <dbReference type="ARBA" id="ARBA00004162"/>
    </source>
</evidence>
<dbReference type="InterPro" id="IPR050647">
    <property type="entry name" value="Plant_LRR-RLKs"/>
</dbReference>
<evidence type="ECO:0000256" key="22">
    <source>
        <dbReference type="PROSITE-ProRule" id="PRU10141"/>
    </source>
</evidence>
<dbReference type="CDD" id="cd14066">
    <property type="entry name" value="STKc_IRAK"/>
    <property type="match status" value="1"/>
</dbReference>
<keyword evidence="16 23" id="KW-1133">Transmembrane helix</keyword>
<reference evidence="25 26" key="1">
    <citation type="submission" date="2020-08" db="EMBL/GenBank/DDBJ databases">
        <title>Plant Genome Project.</title>
        <authorList>
            <person name="Zhang R.-G."/>
        </authorList>
    </citation>
    <scope>NUCLEOTIDE SEQUENCE [LARGE SCALE GENOMIC DNA]</scope>
    <source>
        <tissue evidence="25">Rhizome</tissue>
    </source>
</reference>
<organism evidence="25 26">
    <name type="scientific">Zingiber officinale</name>
    <name type="common">Ginger</name>
    <name type="synonym">Amomum zingiber</name>
    <dbReference type="NCBI Taxonomy" id="94328"/>
    <lineage>
        <taxon>Eukaryota</taxon>
        <taxon>Viridiplantae</taxon>
        <taxon>Streptophyta</taxon>
        <taxon>Embryophyta</taxon>
        <taxon>Tracheophyta</taxon>
        <taxon>Spermatophyta</taxon>
        <taxon>Magnoliopsida</taxon>
        <taxon>Liliopsida</taxon>
        <taxon>Zingiberales</taxon>
        <taxon>Zingiberaceae</taxon>
        <taxon>Zingiber</taxon>
    </lineage>
</organism>
<evidence type="ECO:0000256" key="6">
    <source>
        <dbReference type="ARBA" id="ARBA00022527"/>
    </source>
</evidence>